<dbReference type="AlphaFoldDB" id="A0A017TCB4"/>
<dbReference type="OrthoDB" id="9813918at2"/>
<dbReference type="EMBL" id="ASRX01000017">
    <property type="protein sequence ID" value="EYF06261.1"/>
    <property type="molecule type" value="Genomic_DNA"/>
</dbReference>
<organism evidence="3 4">
    <name type="scientific">Chondromyces apiculatus DSM 436</name>
    <dbReference type="NCBI Taxonomy" id="1192034"/>
    <lineage>
        <taxon>Bacteria</taxon>
        <taxon>Pseudomonadati</taxon>
        <taxon>Myxococcota</taxon>
        <taxon>Polyangia</taxon>
        <taxon>Polyangiales</taxon>
        <taxon>Polyangiaceae</taxon>
        <taxon>Chondromyces</taxon>
    </lineage>
</organism>
<dbReference type="InterPro" id="IPR011152">
    <property type="entry name" value="Pesterase_MJ0912"/>
</dbReference>
<protein>
    <submittedName>
        <fullName evidence="3">Ser/Thr protein phosphatase family protein</fullName>
    </submittedName>
</protein>
<dbReference type="Pfam" id="PF12850">
    <property type="entry name" value="Metallophos_2"/>
    <property type="match status" value="1"/>
</dbReference>
<proteinExistence type="inferred from homology"/>
<dbReference type="GO" id="GO:0016791">
    <property type="term" value="F:phosphatase activity"/>
    <property type="evidence" value="ECO:0007669"/>
    <property type="project" value="TreeGrafter"/>
</dbReference>
<dbReference type="Proteomes" id="UP000019678">
    <property type="component" value="Unassembled WGS sequence"/>
</dbReference>
<dbReference type="PIRSF" id="PIRSF000883">
    <property type="entry name" value="Pesterase_MJ0912"/>
    <property type="match status" value="1"/>
</dbReference>
<dbReference type="eggNOG" id="COG0639">
    <property type="taxonomic scope" value="Bacteria"/>
</dbReference>
<evidence type="ECO:0000313" key="4">
    <source>
        <dbReference type="Proteomes" id="UP000019678"/>
    </source>
</evidence>
<dbReference type="CDD" id="cd00838">
    <property type="entry name" value="MPP_superfamily"/>
    <property type="match status" value="1"/>
</dbReference>
<dbReference type="InterPro" id="IPR024654">
    <property type="entry name" value="Calcineurin-like_PHP_lpxH"/>
</dbReference>
<feature type="domain" description="Calcineurin-like phosphoesterase" evidence="2">
    <location>
        <begin position="4"/>
        <end position="212"/>
    </location>
</feature>
<dbReference type="InterPro" id="IPR029052">
    <property type="entry name" value="Metallo-depent_PP-like"/>
</dbReference>
<dbReference type="GO" id="GO:0005737">
    <property type="term" value="C:cytoplasm"/>
    <property type="evidence" value="ECO:0007669"/>
    <property type="project" value="TreeGrafter"/>
</dbReference>
<dbReference type="Gene3D" id="3.60.21.10">
    <property type="match status" value="1"/>
</dbReference>
<comment type="caution">
    <text evidence="3">The sequence shown here is derived from an EMBL/GenBank/DDBJ whole genome shotgun (WGS) entry which is preliminary data.</text>
</comment>
<dbReference type="InterPro" id="IPR050126">
    <property type="entry name" value="Ap4A_hydrolase"/>
</dbReference>
<evidence type="ECO:0000313" key="3">
    <source>
        <dbReference type="EMBL" id="EYF06261.1"/>
    </source>
</evidence>
<comment type="similarity">
    <text evidence="1">Belongs to the metallophosphoesterase superfamily. YfcE family.</text>
</comment>
<dbReference type="SUPFAM" id="SSF56300">
    <property type="entry name" value="Metallo-dependent phosphatases"/>
    <property type="match status" value="1"/>
</dbReference>
<evidence type="ECO:0000259" key="2">
    <source>
        <dbReference type="Pfam" id="PF12850"/>
    </source>
</evidence>
<dbReference type="PANTHER" id="PTHR42850">
    <property type="entry name" value="METALLOPHOSPHOESTERASE"/>
    <property type="match status" value="1"/>
</dbReference>
<gene>
    <name evidence="3" type="ORF">CAP_2139</name>
</gene>
<dbReference type="PANTHER" id="PTHR42850:SF2">
    <property type="entry name" value="BLL5683 PROTEIN"/>
    <property type="match status" value="1"/>
</dbReference>
<dbReference type="STRING" id="1192034.CAP_2139"/>
<name>A0A017TCB4_9BACT</name>
<accession>A0A017TCB4</accession>
<sequence length="272" mass="30495">MGRYGIVSDIHGNFEALRTVLAFLDARGVDKLLCLGDLVGYNADPNRCVRLLEAREALAIVGNHDLIAAGEIGTERCSDKAAFALRRTRQTVTPPTLLYLLQLPRVRVVDGGVILVHGSFSDVCEYMRDEQKIEENLPMMRRLAPEAWICLFGHTHAPVLYAAKDGEVVSLELGEDIPLQSRRRVFFANPGSVDAARRGDSHAEFAVLDTDRREISYHRIPYNHAIAERRAQQAGYRMGWADERVYEAARAIRRGKRIMQVGVERALGALRM</sequence>
<evidence type="ECO:0000256" key="1">
    <source>
        <dbReference type="ARBA" id="ARBA00008950"/>
    </source>
</evidence>
<reference evidence="3 4" key="1">
    <citation type="submission" date="2013-05" db="EMBL/GenBank/DDBJ databases">
        <title>Genome assembly of Chondromyces apiculatus DSM 436.</title>
        <authorList>
            <person name="Sharma G."/>
            <person name="Khatri I."/>
            <person name="Kaur C."/>
            <person name="Mayilraj S."/>
            <person name="Subramanian S."/>
        </authorList>
    </citation>
    <scope>NUCLEOTIDE SEQUENCE [LARGE SCALE GENOMIC DNA]</scope>
    <source>
        <strain evidence="3 4">DSM 436</strain>
    </source>
</reference>
<keyword evidence="4" id="KW-1185">Reference proteome</keyword>